<dbReference type="OrthoDB" id="419598at2759"/>
<dbReference type="PANTHER" id="PTHR47285:SF1">
    <property type="entry name" value="PROTEIN TIC 62, CHLOROPLASTIC"/>
    <property type="match status" value="1"/>
</dbReference>
<dbReference type="InterPro" id="IPR036291">
    <property type="entry name" value="NAD(P)-bd_dom_sf"/>
</dbReference>
<dbReference type="InterPro" id="IPR044719">
    <property type="entry name" value="TIC62"/>
</dbReference>
<evidence type="ECO:0000256" key="1">
    <source>
        <dbReference type="SAM" id="MobiDB-lite"/>
    </source>
</evidence>
<reference evidence="3 4" key="1">
    <citation type="journal article" date="2018" name="Cell">
        <title>The Chara Genome: Secondary Complexity and Implications for Plant Terrestrialization.</title>
        <authorList>
            <person name="Nishiyama T."/>
            <person name="Sakayama H."/>
            <person name="Vries J.D."/>
            <person name="Buschmann H."/>
            <person name="Saint-Marcoux D."/>
            <person name="Ullrich K.K."/>
            <person name="Haas F.B."/>
            <person name="Vanderstraeten L."/>
            <person name="Becker D."/>
            <person name="Lang D."/>
            <person name="Vosolsobe S."/>
            <person name="Rombauts S."/>
            <person name="Wilhelmsson P.K.I."/>
            <person name="Janitza P."/>
            <person name="Kern R."/>
            <person name="Heyl A."/>
            <person name="Rumpler F."/>
            <person name="Villalobos L.I.A.C."/>
            <person name="Clay J.M."/>
            <person name="Skokan R."/>
            <person name="Toyoda A."/>
            <person name="Suzuki Y."/>
            <person name="Kagoshima H."/>
            <person name="Schijlen E."/>
            <person name="Tajeshwar N."/>
            <person name="Catarino B."/>
            <person name="Hetherington A.J."/>
            <person name="Saltykova A."/>
            <person name="Bonnot C."/>
            <person name="Breuninger H."/>
            <person name="Symeonidi A."/>
            <person name="Radhakrishnan G.V."/>
            <person name="Van Nieuwerburgh F."/>
            <person name="Deforce D."/>
            <person name="Chang C."/>
            <person name="Karol K.G."/>
            <person name="Hedrich R."/>
            <person name="Ulvskov P."/>
            <person name="Glockner G."/>
            <person name="Delwiche C.F."/>
            <person name="Petrasek J."/>
            <person name="Van de Peer Y."/>
            <person name="Friml J."/>
            <person name="Beilby M."/>
            <person name="Dolan L."/>
            <person name="Kohara Y."/>
            <person name="Sugano S."/>
            <person name="Fujiyama A."/>
            <person name="Delaux P.-M."/>
            <person name="Quint M."/>
            <person name="TheiBen G."/>
            <person name="Hagemann M."/>
            <person name="Harholt J."/>
            <person name="Dunand C."/>
            <person name="Zachgo S."/>
            <person name="Langdale J."/>
            <person name="Maumus F."/>
            <person name="Straeten D.V.D."/>
            <person name="Gould S.B."/>
            <person name="Rensing S.A."/>
        </authorList>
    </citation>
    <scope>NUCLEOTIDE SEQUENCE [LARGE SCALE GENOMIC DNA]</scope>
    <source>
        <strain evidence="3 4">S276</strain>
    </source>
</reference>
<dbReference type="STRING" id="69332.A0A388L4J1"/>
<dbReference type="InterPro" id="IPR021109">
    <property type="entry name" value="Peptidase_aspartic_dom_sf"/>
</dbReference>
<name>A0A388L4J1_CHABU</name>
<dbReference type="Gramene" id="GBG77158">
    <property type="protein sequence ID" value="GBG77158"/>
    <property type="gene ID" value="CBR_g23485"/>
</dbReference>
<dbReference type="SUPFAM" id="SSF51735">
    <property type="entry name" value="NAD(P)-binding Rossmann-fold domains"/>
    <property type="match status" value="1"/>
</dbReference>
<dbReference type="InterPro" id="IPR016040">
    <property type="entry name" value="NAD(P)-bd_dom"/>
</dbReference>
<keyword evidence="4" id="KW-1185">Reference proteome</keyword>
<dbReference type="Gene3D" id="2.40.70.10">
    <property type="entry name" value="Acid Proteases"/>
    <property type="match status" value="1"/>
</dbReference>
<sequence length="548" mass="59023">MAAPAASASASASASMLCARGTPAAAVHGVTREYAPASSCAGSIRDLDLVAQDTSSRLTPRSGDGYGYGNDNGNGFFLVAGGKQQLRRSSFLPILPSALSAGSWSRGLAVPLWGPGATGRMAGKKRRALRVRAVAGSSQSGAGPSTRENKGLPFGLGQLNRSKKESTRESQRDDGLVFVAGATGRVGVRLVRVLLKLGFRVRAGVRSKDKALPLLQAARTYNLITADQERLLEIVEFDLDNVETLPLAVGNAGKVVCTVGAAETAGITTPYQVDYIGTKNLIDAAAKLKVSQFVLVSSLGTGKFGLPAGILNVELSGSQCDCAIWILSFRLRSFSLQFGIRAGSNYSCWFLAIAVQCFACDGGGDNAWALNERRPRVVWALAKAIDPLVDRQTHLDQSILCSRDVSESLEELEVEWSGKDHRDSWAMISRGPKCEHFVVEVDVGGRKVGVFLHIGSTRNFISRPCVDRLRLGDQVQRLNRSLASTLANKHNIVVQDYVKDIVCTFSYGGGDLRHEISFLVSDELPFDMLLGMYYLEVAKPQFDCDRMQ</sequence>
<organism evidence="3 4">
    <name type="scientific">Chara braunii</name>
    <name type="common">Braun's stonewort</name>
    <dbReference type="NCBI Taxonomy" id="69332"/>
    <lineage>
        <taxon>Eukaryota</taxon>
        <taxon>Viridiplantae</taxon>
        <taxon>Streptophyta</taxon>
        <taxon>Charophyceae</taxon>
        <taxon>Charales</taxon>
        <taxon>Characeae</taxon>
        <taxon>Chara</taxon>
    </lineage>
</organism>
<dbReference type="PANTHER" id="PTHR47285">
    <property type="entry name" value="PROTEIN TIC 62, CHLOROPLASTIC"/>
    <property type="match status" value="1"/>
</dbReference>
<evidence type="ECO:0000313" key="4">
    <source>
        <dbReference type="Proteomes" id="UP000265515"/>
    </source>
</evidence>
<dbReference type="EMBL" id="BFEA01000261">
    <property type="protein sequence ID" value="GBG77158.1"/>
    <property type="molecule type" value="Genomic_DNA"/>
</dbReference>
<feature type="domain" description="NAD(P)-binding" evidence="2">
    <location>
        <begin position="181"/>
        <end position="303"/>
    </location>
</feature>
<dbReference type="AlphaFoldDB" id="A0A388L4J1"/>
<dbReference type="Pfam" id="PF13460">
    <property type="entry name" value="NAD_binding_10"/>
    <property type="match status" value="1"/>
</dbReference>
<protein>
    <recommendedName>
        <fullName evidence="2">NAD(P)-binding domain-containing protein</fullName>
    </recommendedName>
</protein>
<proteinExistence type="predicted"/>
<evidence type="ECO:0000313" key="3">
    <source>
        <dbReference type="EMBL" id="GBG77158.1"/>
    </source>
</evidence>
<dbReference type="Proteomes" id="UP000265515">
    <property type="component" value="Unassembled WGS sequence"/>
</dbReference>
<evidence type="ECO:0000259" key="2">
    <source>
        <dbReference type="Pfam" id="PF13460"/>
    </source>
</evidence>
<accession>A0A388L4J1</accession>
<dbReference type="CDD" id="cd00303">
    <property type="entry name" value="retropepsin_like"/>
    <property type="match status" value="1"/>
</dbReference>
<gene>
    <name evidence="3" type="ORF">CBR_g23485</name>
</gene>
<feature type="region of interest" description="Disordered" evidence="1">
    <location>
        <begin position="134"/>
        <end position="170"/>
    </location>
</feature>
<dbReference type="Gene3D" id="3.40.50.720">
    <property type="entry name" value="NAD(P)-binding Rossmann-like Domain"/>
    <property type="match status" value="1"/>
</dbReference>
<comment type="caution">
    <text evidence="3">The sequence shown here is derived from an EMBL/GenBank/DDBJ whole genome shotgun (WGS) entry which is preliminary data.</text>
</comment>